<gene>
    <name evidence="3" type="ORF">RPE78_14870</name>
</gene>
<geneLocation type="plasmid" evidence="3 4">
    <name>unnamed1</name>
</geneLocation>
<feature type="region of interest" description="Disordered" evidence="1">
    <location>
        <begin position="45"/>
        <end position="88"/>
    </location>
</feature>
<evidence type="ECO:0000256" key="1">
    <source>
        <dbReference type="SAM" id="MobiDB-lite"/>
    </source>
</evidence>
<keyword evidence="2" id="KW-0812">Transmembrane</keyword>
<protein>
    <submittedName>
        <fullName evidence="3">Uncharacterized protein</fullName>
    </submittedName>
</protein>
<evidence type="ECO:0000313" key="4">
    <source>
        <dbReference type="Proteomes" id="UP001623290"/>
    </source>
</evidence>
<feature type="transmembrane region" description="Helical" evidence="2">
    <location>
        <begin position="6"/>
        <end position="27"/>
    </location>
</feature>
<sequence>MMSVKAIIAISGILVYLVGLVHVIIAYRGTTRSAEPDLERVRRFVESAPPLPNHLPRTPSDPSNETHSYRLEEGEAGADTAKAYEAPR</sequence>
<keyword evidence="4" id="KW-1185">Reference proteome</keyword>
<proteinExistence type="predicted"/>
<name>A0ABZ1E224_9RHOB</name>
<keyword evidence="2" id="KW-0472">Membrane</keyword>
<keyword evidence="2" id="KW-1133">Transmembrane helix</keyword>
<dbReference type="Proteomes" id="UP001623290">
    <property type="component" value="Plasmid unnamed1"/>
</dbReference>
<dbReference type="RefSeq" id="WP_330646863.1">
    <property type="nucleotide sequence ID" value="NZ_CP135444.1"/>
</dbReference>
<evidence type="ECO:0000256" key="2">
    <source>
        <dbReference type="SAM" id="Phobius"/>
    </source>
</evidence>
<reference evidence="3 4" key="1">
    <citation type="submission" date="2023-09" db="EMBL/GenBank/DDBJ databases">
        <title>Thioclava shenzhenensis sp. nov., a multidrug resistant bacteria-antagonizing species isolated from coastal seawater.</title>
        <authorList>
            <person name="Long M."/>
        </authorList>
    </citation>
    <scope>NUCLEOTIDE SEQUENCE [LARGE SCALE GENOMIC DNA]</scope>
    <source>
        <strain evidence="3 4">FTW29</strain>
        <plasmid evidence="3 4">unnamed1</plasmid>
    </source>
</reference>
<dbReference type="EMBL" id="CP135444">
    <property type="protein sequence ID" value="WRY35120.1"/>
    <property type="molecule type" value="Genomic_DNA"/>
</dbReference>
<accession>A0ABZ1E224</accession>
<keyword evidence="3" id="KW-0614">Plasmid</keyword>
<evidence type="ECO:0000313" key="3">
    <source>
        <dbReference type="EMBL" id="WRY35120.1"/>
    </source>
</evidence>
<organism evidence="3 4">
    <name type="scientific">Thioclava litoralis</name>
    <dbReference type="NCBI Taxonomy" id="3076557"/>
    <lineage>
        <taxon>Bacteria</taxon>
        <taxon>Pseudomonadati</taxon>
        <taxon>Pseudomonadota</taxon>
        <taxon>Alphaproteobacteria</taxon>
        <taxon>Rhodobacterales</taxon>
        <taxon>Paracoccaceae</taxon>
        <taxon>Thioclava</taxon>
    </lineage>
</organism>